<dbReference type="Gene3D" id="3.40.640.10">
    <property type="entry name" value="Type I PLP-dependent aspartate aminotransferase-like (Major domain)"/>
    <property type="match status" value="1"/>
</dbReference>
<reference evidence="7 8" key="1">
    <citation type="submission" date="2019-03" db="EMBL/GenBank/DDBJ databases">
        <title>Genomic Encyclopedia of Type Strains, Phase IV (KMG-IV): sequencing the most valuable type-strain genomes for metagenomic binning, comparative biology and taxonomic classification.</title>
        <authorList>
            <person name="Goeker M."/>
        </authorList>
    </citation>
    <scope>NUCLEOTIDE SEQUENCE [LARGE SCALE GENOMIC DNA]</scope>
    <source>
        <strain evidence="7 8">DSM 18577</strain>
    </source>
</reference>
<protein>
    <submittedName>
        <fullName evidence="7">2-keto-4-methylthiobutyrate aminotransferase</fullName>
    </submittedName>
</protein>
<dbReference type="AlphaFoldDB" id="A0A4R1J881"/>
<comment type="cofactor">
    <cofactor evidence="1">
        <name>pyridoxal 5'-phosphate</name>
        <dbReference type="ChEBI" id="CHEBI:597326"/>
    </cofactor>
</comment>
<dbReference type="CDD" id="cd00609">
    <property type="entry name" value="AAT_like"/>
    <property type="match status" value="1"/>
</dbReference>
<dbReference type="Proteomes" id="UP000295565">
    <property type="component" value="Unassembled WGS sequence"/>
</dbReference>
<dbReference type="InterPro" id="IPR004839">
    <property type="entry name" value="Aminotransferase_I/II_large"/>
</dbReference>
<evidence type="ECO:0000259" key="6">
    <source>
        <dbReference type="Pfam" id="PF00155"/>
    </source>
</evidence>
<sequence>MALPSAVSVASKLPDIGTTIFSVIGALVEQYKPINLSQGAPNFKVSPQLIDGATLAMRNGFNQYSPADGIATLRELLSAKVANLYARHYDPREEITITGSASEGLYAAITALIHSGDEVIYFEPAFDSYVPNVRLQGGKPVPIQLKAPDFALPWDELSAAINSKTKMIIINSPHNPTARVLSAEDLDKLAALTANTNIVILSDEVYEHIIFDGVKHMSMACHPQLAERSVIVSSFGKTFHVTGWRVGYCLAPKEIMAEVRKVHQFLMYAADTPFQHAVADYMQDPQTYLGLAEFYQHKRDLLLDALAATQFKLYPSQGSFFMLAGYEAFTDEADKDLVLRLIRDYHVATIPLSAFYSDGYDPKILRLSFAKDDETLRQGAAALIQFSKDNE</sequence>
<dbReference type="PANTHER" id="PTHR43807:SF20">
    <property type="entry name" value="FI04487P"/>
    <property type="match status" value="1"/>
</dbReference>
<dbReference type="GO" id="GO:0016212">
    <property type="term" value="F:kynurenine-oxoglutarate transaminase activity"/>
    <property type="evidence" value="ECO:0007669"/>
    <property type="project" value="TreeGrafter"/>
</dbReference>
<gene>
    <name evidence="7" type="ORF">EV690_3302</name>
</gene>
<dbReference type="InterPro" id="IPR051326">
    <property type="entry name" value="Kynurenine-oxoglutarate_AT"/>
</dbReference>
<evidence type="ECO:0000313" key="8">
    <source>
        <dbReference type="Proteomes" id="UP000295565"/>
    </source>
</evidence>
<dbReference type="Gene3D" id="3.90.1150.10">
    <property type="entry name" value="Aspartate Aminotransferase, domain 1"/>
    <property type="match status" value="1"/>
</dbReference>
<proteinExistence type="inferred from homology"/>
<accession>A0A4R1J881</accession>
<evidence type="ECO:0000256" key="2">
    <source>
        <dbReference type="ARBA" id="ARBA00007441"/>
    </source>
</evidence>
<dbReference type="EMBL" id="SMGD01000017">
    <property type="protein sequence ID" value="TCK46716.1"/>
    <property type="molecule type" value="Genomic_DNA"/>
</dbReference>
<dbReference type="NCBIfam" id="NF009079">
    <property type="entry name" value="PRK12414.1"/>
    <property type="match status" value="1"/>
</dbReference>
<dbReference type="GO" id="GO:0030170">
    <property type="term" value="F:pyridoxal phosphate binding"/>
    <property type="evidence" value="ECO:0007669"/>
    <property type="project" value="InterPro"/>
</dbReference>
<keyword evidence="4 7" id="KW-0808">Transferase</keyword>
<evidence type="ECO:0000256" key="5">
    <source>
        <dbReference type="ARBA" id="ARBA00022898"/>
    </source>
</evidence>
<dbReference type="InterPro" id="IPR015422">
    <property type="entry name" value="PyrdxlP-dep_Trfase_small"/>
</dbReference>
<dbReference type="InterPro" id="IPR015421">
    <property type="entry name" value="PyrdxlP-dep_Trfase_major"/>
</dbReference>
<dbReference type="InterPro" id="IPR015424">
    <property type="entry name" value="PyrdxlP-dep_Trfase"/>
</dbReference>
<keyword evidence="3 7" id="KW-0032">Aminotransferase</keyword>
<evidence type="ECO:0000256" key="1">
    <source>
        <dbReference type="ARBA" id="ARBA00001933"/>
    </source>
</evidence>
<comment type="similarity">
    <text evidence="2">Belongs to the class-I pyridoxal-phosphate-dependent aminotransferase family.</text>
</comment>
<name>A0A4R1J881_9GAMM</name>
<evidence type="ECO:0000256" key="3">
    <source>
        <dbReference type="ARBA" id="ARBA00022576"/>
    </source>
</evidence>
<keyword evidence="8" id="KW-1185">Reference proteome</keyword>
<dbReference type="PANTHER" id="PTHR43807">
    <property type="entry name" value="FI04487P"/>
    <property type="match status" value="1"/>
</dbReference>
<organism evidence="7 8">
    <name type="scientific">Celerinatantimonas diazotrophica</name>
    <dbReference type="NCBI Taxonomy" id="412034"/>
    <lineage>
        <taxon>Bacteria</taxon>
        <taxon>Pseudomonadati</taxon>
        <taxon>Pseudomonadota</taxon>
        <taxon>Gammaproteobacteria</taxon>
        <taxon>Celerinatantimonadaceae</taxon>
        <taxon>Celerinatantimonas</taxon>
    </lineage>
</organism>
<evidence type="ECO:0000256" key="4">
    <source>
        <dbReference type="ARBA" id="ARBA00022679"/>
    </source>
</evidence>
<dbReference type="FunFam" id="3.40.640.10:FF:000033">
    <property type="entry name" value="Aspartate aminotransferase"/>
    <property type="match status" value="1"/>
</dbReference>
<dbReference type="NCBIfam" id="NF006569">
    <property type="entry name" value="PRK09082.1"/>
    <property type="match status" value="1"/>
</dbReference>
<dbReference type="GO" id="GO:0005737">
    <property type="term" value="C:cytoplasm"/>
    <property type="evidence" value="ECO:0007669"/>
    <property type="project" value="TreeGrafter"/>
</dbReference>
<keyword evidence="5" id="KW-0663">Pyridoxal phosphate</keyword>
<comment type="caution">
    <text evidence="7">The sequence shown here is derived from an EMBL/GenBank/DDBJ whole genome shotgun (WGS) entry which is preliminary data.</text>
</comment>
<feature type="domain" description="Aminotransferase class I/classII large" evidence="6">
    <location>
        <begin position="33"/>
        <end position="383"/>
    </location>
</feature>
<dbReference type="SUPFAM" id="SSF53383">
    <property type="entry name" value="PLP-dependent transferases"/>
    <property type="match status" value="1"/>
</dbReference>
<dbReference type="Pfam" id="PF00155">
    <property type="entry name" value="Aminotran_1_2"/>
    <property type="match status" value="1"/>
</dbReference>
<evidence type="ECO:0000313" key="7">
    <source>
        <dbReference type="EMBL" id="TCK46716.1"/>
    </source>
</evidence>